<protein>
    <submittedName>
        <fullName evidence="2">Uncharacterized protein</fullName>
    </submittedName>
</protein>
<feature type="compositionally biased region" description="Basic and acidic residues" evidence="1">
    <location>
        <begin position="31"/>
        <end position="59"/>
    </location>
</feature>
<keyword evidence="3" id="KW-1185">Reference proteome</keyword>
<dbReference type="Proteomes" id="UP000824469">
    <property type="component" value="Unassembled WGS sequence"/>
</dbReference>
<dbReference type="AlphaFoldDB" id="A0AA38FP97"/>
<feature type="compositionally biased region" description="Basic and acidic residues" evidence="1">
    <location>
        <begin position="1"/>
        <end position="15"/>
    </location>
</feature>
<dbReference type="EMBL" id="JAHRHJ020000007">
    <property type="protein sequence ID" value="KAH9307752.1"/>
    <property type="molecule type" value="Genomic_DNA"/>
</dbReference>
<evidence type="ECO:0000256" key="1">
    <source>
        <dbReference type="SAM" id="MobiDB-lite"/>
    </source>
</evidence>
<organism evidence="2 3">
    <name type="scientific">Taxus chinensis</name>
    <name type="common">Chinese yew</name>
    <name type="synonym">Taxus wallichiana var. chinensis</name>
    <dbReference type="NCBI Taxonomy" id="29808"/>
    <lineage>
        <taxon>Eukaryota</taxon>
        <taxon>Viridiplantae</taxon>
        <taxon>Streptophyta</taxon>
        <taxon>Embryophyta</taxon>
        <taxon>Tracheophyta</taxon>
        <taxon>Spermatophyta</taxon>
        <taxon>Pinopsida</taxon>
        <taxon>Pinidae</taxon>
        <taxon>Conifers II</taxon>
        <taxon>Cupressales</taxon>
        <taxon>Taxaceae</taxon>
        <taxon>Taxus</taxon>
    </lineage>
</organism>
<evidence type="ECO:0000313" key="3">
    <source>
        <dbReference type="Proteomes" id="UP000824469"/>
    </source>
</evidence>
<sequence length="59" mass="6879">MGRKLAENPKGDPFRVVRKNKAGTTRTKVRAGREPAEKVKRQQKRDEEAQIDRCGRMWL</sequence>
<gene>
    <name evidence="2" type="ORF">KI387_035663</name>
</gene>
<evidence type="ECO:0000313" key="2">
    <source>
        <dbReference type="EMBL" id="KAH9307752.1"/>
    </source>
</evidence>
<feature type="non-terminal residue" evidence="2">
    <location>
        <position position="59"/>
    </location>
</feature>
<comment type="caution">
    <text evidence="2">The sequence shown here is derived from an EMBL/GenBank/DDBJ whole genome shotgun (WGS) entry which is preliminary data.</text>
</comment>
<name>A0AA38FP97_TAXCH</name>
<proteinExistence type="predicted"/>
<accession>A0AA38FP97</accession>
<feature type="region of interest" description="Disordered" evidence="1">
    <location>
        <begin position="1"/>
        <end position="59"/>
    </location>
</feature>
<reference evidence="2 3" key="1">
    <citation type="journal article" date="2021" name="Nat. Plants">
        <title>The Taxus genome provides insights into paclitaxel biosynthesis.</title>
        <authorList>
            <person name="Xiong X."/>
            <person name="Gou J."/>
            <person name="Liao Q."/>
            <person name="Li Y."/>
            <person name="Zhou Q."/>
            <person name="Bi G."/>
            <person name="Li C."/>
            <person name="Du R."/>
            <person name="Wang X."/>
            <person name="Sun T."/>
            <person name="Guo L."/>
            <person name="Liang H."/>
            <person name="Lu P."/>
            <person name="Wu Y."/>
            <person name="Zhang Z."/>
            <person name="Ro D.K."/>
            <person name="Shang Y."/>
            <person name="Huang S."/>
            <person name="Yan J."/>
        </authorList>
    </citation>
    <scope>NUCLEOTIDE SEQUENCE [LARGE SCALE GENOMIC DNA]</scope>
    <source>
        <strain evidence="2">Ta-2019</strain>
    </source>
</reference>